<dbReference type="AlphaFoldDB" id="A0A1G9PJQ1"/>
<name>A0A1G9PJQ1_9BACT</name>
<dbReference type="Proteomes" id="UP000198901">
    <property type="component" value="Unassembled WGS sequence"/>
</dbReference>
<organism evidence="2 3">
    <name type="scientific">Siphonobacter aquaeclarae</name>
    <dbReference type="NCBI Taxonomy" id="563176"/>
    <lineage>
        <taxon>Bacteria</taxon>
        <taxon>Pseudomonadati</taxon>
        <taxon>Bacteroidota</taxon>
        <taxon>Cytophagia</taxon>
        <taxon>Cytophagales</taxon>
        <taxon>Cytophagaceae</taxon>
        <taxon>Siphonobacter</taxon>
    </lineage>
</organism>
<accession>A0A1G9PJQ1</accession>
<reference evidence="2 3" key="1">
    <citation type="submission" date="2016-10" db="EMBL/GenBank/DDBJ databases">
        <authorList>
            <person name="de Groot N.N."/>
        </authorList>
    </citation>
    <scope>NUCLEOTIDE SEQUENCE [LARGE SCALE GENOMIC DNA]</scope>
    <source>
        <strain evidence="2 3">DSM 21668</strain>
    </source>
</reference>
<dbReference type="STRING" id="563176.SAMN04488090_2210"/>
<keyword evidence="3" id="KW-1185">Reference proteome</keyword>
<sequence length="65" mass="7587">MTTIQLSIEEEKLQQLELKAEEQGITVDALLQKTISSLLETAEERKKRLMREVVDQNLELYKRLA</sequence>
<evidence type="ECO:0000313" key="2">
    <source>
        <dbReference type="EMBL" id="SDL99038.1"/>
    </source>
</evidence>
<dbReference type="RefSeq" id="WP_093201740.1">
    <property type="nucleotide sequence ID" value="NZ_FNGS01000004.1"/>
</dbReference>
<gene>
    <name evidence="2" type="ORF">SAMN04488090_2210</name>
</gene>
<feature type="coiled-coil region" evidence="1">
    <location>
        <begin position="6"/>
        <end position="59"/>
    </location>
</feature>
<proteinExistence type="predicted"/>
<evidence type="ECO:0000313" key="3">
    <source>
        <dbReference type="Proteomes" id="UP000198901"/>
    </source>
</evidence>
<keyword evidence="1" id="KW-0175">Coiled coil</keyword>
<dbReference type="EMBL" id="FNGS01000004">
    <property type="protein sequence ID" value="SDL99038.1"/>
    <property type="molecule type" value="Genomic_DNA"/>
</dbReference>
<protein>
    <recommendedName>
        <fullName evidence="4">Ribbon-helix-helix protein, copG family</fullName>
    </recommendedName>
</protein>
<evidence type="ECO:0008006" key="4">
    <source>
        <dbReference type="Google" id="ProtNLM"/>
    </source>
</evidence>
<evidence type="ECO:0000256" key="1">
    <source>
        <dbReference type="SAM" id="Coils"/>
    </source>
</evidence>